<organism evidence="1 2">
    <name type="scientific">Porites evermanni</name>
    <dbReference type="NCBI Taxonomy" id="104178"/>
    <lineage>
        <taxon>Eukaryota</taxon>
        <taxon>Metazoa</taxon>
        <taxon>Cnidaria</taxon>
        <taxon>Anthozoa</taxon>
        <taxon>Hexacorallia</taxon>
        <taxon>Scleractinia</taxon>
        <taxon>Fungiina</taxon>
        <taxon>Poritidae</taxon>
        <taxon>Porites</taxon>
    </lineage>
</organism>
<protein>
    <submittedName>
        <fullName evidence="1">Uncharacterized protein</fullName>
    </submittedName>
</protein>
<comment type="caution">
    <text evidence="1">The sequence shown here is derived from an EMBL/GenBank/DDBJ whole genome shotgun (WGS) entry which is preliminary data.</text>
</comment>
<reference evidence="1 2" key="1">
    <citation type="submission" date="2022-05" db="EMBL/GenBank/DDBJ databases">
        <authorList>
            <consortium name="Genoscope - CEA"/>
            <person name="William W."/>
        </authorList>
    </citation>
    <scope>NUCLEOTIDE SEQUENCE [LARGE SCALE GENOMIC DNA]</scope>
</reference>
<keyword evidence="2" id="KW-1185">Reference proteome</keyword>
<proteinExistence type="predicted"/>
<evidence type="ECO:0000313" key="2">
    <source>
        <dbReference type="Proteomes" id="UP001159427"/>
    </source>
</evidence>
<accession>A0ABN8RJV1</accession>
<dbReference type="EMBL" id="CALNXI010001849">
    <property type="protein sequence ID" value="CAH3178299.1"/>
    <property type="molecule type" value="Genomic_DNA"/>
</dbReference>
<sequence>MRKVRKIFDLLESHQAVDEDGRVTPLPRLEIEPVSTEDVEAALKHTKPSARQLKDKYKDWQKEYESV</sequence>
<gene>
    <name evidence="1" type="ORF">PEVE_00011680</name>
</gene>
<name>A0ABN8RJV1_9CNID</name>
<evidence type="ECO:0000313" key="1">
    <source>
        <dbReference type="EMBL" id="CAH3178299.1"/>
    </source>
</evidence>
<dbReference type="Proteomes" id="UP001159427">
    <property type="component" value="Unassembled WGS sequence"/>
</dbReference>